<evidence type="ECO:0000256" key="1">
    <source>
        <dbReference type="SAM" id="MobiDB-lite"/>
    </source>
</evidence>
<evidence type="ECO:0000313" key="3">
    <source>
        <dbReference type="Proteomes" id="UP000327362"/>
    </source>
</evidence>
<dbReference type="EMBL" id="AP020326">
    <property type="protein sequence ID" value="BBN49383.1"/>
    <property type="molecule type" value="Genomic_DNA"/>
</dbReference>
<dbReference type="AlphaFoldDB" id="A0AAI8X437"/>
<protein>
    <submittedName>
        <fullName evidence="2">Uncharacterized protein</fullName>
    </submittedName>
</protein>
<accession>A0AAI8X437</accession>
<reference evidence="2 3" key="1">
    <citation type="submission" date="2019-09" db="EMBL/GenBank/DDBJ databases">
        <title>Complete genome sequence of Mycobacterium avium subsp. hominissuis strain JP-H-1.</title>
        <authorList>
            <person name="Kinoshita Y."/>
            <person name="Niwa H."/>
            <person name="Uchida-Fujii E."/>
            <person name="Nukada T."/>
        </authorList>
    </citation>
    <scope>NUCLEOTIDE SEQUENCE [LARGE SCALE GENOMIC DNA]</scope>
    <source>
        <strain evidence="2 3">JP-H-1</strain>
    </source>
</reference>
<name>A0AAI8X437_MYCAV</name>
<dbReference type="Proteomes" id="UP000327362">
    <property type="component" value="Chromosome"/>
</dbReference>
<evidence type="ECO:0000313" key="2">
    <source>
        <dbReference type="EMBL" id="BBN49383.1"/>
    </source>
</evidence>
<sequence>MRVQAGAAAVVVGENDKAPMVSQRSLPDGTACPVPPGPNTAGHTLDDADKTTALTSGPLGAVRYQIPSSSIT</sequence>
<proteinExistence type="predicted"/>
<gene>
    <name evidence="2" type="ORF">JPH1_38580</name>
</gene>
<feature type="region of interest" description="Disordered" evidence="1">
    <location>
        <begin position="18"/>
        <end position="56"/>
    </location>
</feature>
<organism evidence="2 3">
    <name type="scientific">Mycobacterium avium subsp. hominissuis</name>
    <dbReference type="NCBI Taxonomy" id="439334"/>
    <lineage>
        <taxon>Bacteria</taxon>
        <taxon>Bacillati</taxon>
        <taxon>Actinomycetota</taxon>
        <taxon>Actinomycetes</taxon>
        <taxon>Mycobacteriales</taxon>
        <taxon>Mycobacteriaceae</taxon>
        <taxon>Mycobacterium</taxon>
        <taxon>Mycobacterium avium complex (MAC)</taxon>
    </lineage>
</organism>